<comment type="caution">
    <text evidence="2">The sequence shown here is derived from an EMBL/GenBank/DDBJ whole genome shotgun (WGS) entry which is preliminary data.</text>
</comment>
<dbReference type="InterPro" id="IPR003615">
    <property type="entry name" value="HNH_nuc"/>
</dbReference>
<feature type="domain" description="HNH nuclease" evidence="1">
    <location>
        <begin position="347"/>
        <end position="397"/>
    </location>
</feature>
<organism evidence="2 3">
    <name type="scientific">Pseudolysinimonas yzui</name>
    <dbReference type="NCBI Taxonomy" id="2708254"/>
    <lineage>
        <taxon>Bacteria</taxon>
        <taxon>Bacillati</taxon>
        <taxon>Actinomycetota</taxon>
        <taxon>Actinomycetes</taxon>
        <taxon>Micrococcales</taxon>
        <taxon>Microbacteriaceae</taxon>
        <taxon>Pseudolysinimonas</taxon>
    </lineage>
</organism>
<name>A0A8J3M1P7_9MICO</name>
<evidence type="ECO:0000313" key="3">
    <source>
        <dbReference type="Proteomes" id="UP000617531"/>
    </source>
</evidence>
<proteinExistence type="predicted"/>
<evidence type="ECO:0000259" key="1">
    <source>
        <dbReference type="Pfam" id="PF13391"/>
    </source>
</evidence>
<reference evidence="2" key="1">
    <citation type="journal article" date="2014" name="Int. J. Syst. Evol. Microbiol.">
        <title>Complete genome sequence of Corynebacterium casei LMG S-19264T (=DSM 44701T), isolated from a smear-ripened cheese.</title>
        <authorList>
            <consortium name="US DOE Joint Genome Institute (JGI-PGF)"/>
            <person name="Walter F."/>
            <person name="Albersmeier A."/>
            <person name="Kalinowski J."/>
            <person name="Ruckert C."/>
        </authorList>
    </citation>
    <scope>NUCLEOTIDE SEQUENCE</scope>
    <source>
        <strain evidence="2">CGMCC 1.16548</strain>
    </source>
</reference>
<protein>
    <recommendedName>
        <fullName evidence="1">HNH nuclease domain-containing protein</fullName>
    </recommendedName>
</protein>
<dbReference type="EMBL" id="BNAI01000002">
    <property type="protein sequence ID" value="GHF14818.1"/>
    <property type="molecule type" value="Genomic_DNA"/>
</dbReference>
<keyword evidence="3" id="KW-1185">Reference proteome</keyword>
<dbReference type="Proteomes" id="UP000617531">
    <property type="component" value="Unassembled WGS sequence"/>
</dbReference>
<gene>
    <name evidence="2" type="ORF">GCM10011600_14720</name>
</gene>
<sequence length="452" mass="49461">MAALPVEAVLVVFYGPEAHHVTYGRQVRGGGYTKDYIQLSRMPAFIDWAERLFPRPPGAEVSVPLTYEWPGGSRRGDFVYKSADRPHLKWDTRDGAPLAWRMAQSPTESTAETIPGTPGLEEFEAAEGEYRTLAAKGAGQPYLVAVKLRDQPGTLHVRAYLDGASSDFGFAELDRVPTPIADLARQTTQRRALAWQLFDSRGVAPTSSTENAIAALLQSADVSATARQLNSVDSTQLSDYLRDPGHGLFFDPSKNHDAWTLAPALADELLAAAPAILDLLAGHPPVGTDDDIAAEYLATDSTEVEELRGQIESKDYSVLDATASVKTRGSAQRAFADAVKANYGYRCAVTGITTRRFLVASHIVPWSEDQSIRLDPSNGICLSLMVDRAFEAGYLRIEDDFSLRVDRERVGGDAALLDSLLPYDGHALSLPSIEQPNLDYLRRRRELVDGER</sequence>
<dbReference type="AlphaFoldDB" id="A0A8J3M1P7"/>
<accession>A0A8J3M1P7</accession>
<dbReference type="Pfam" id="PF13391">
    <property type="entry name" value="HNH_2"/>
    <property type="match status" value="1"/>
</dbReference>
<reference evidence="2" key="2">
    <citation type="submission" date="2020-09" db="EMBL/GenBank/DDBJ databases">
        <authorList>
            <person name="Sun Q."/>
            <person name="Zhou Y."/>
        </authorList>
    </citation>
    <scope>NUCLEOTIDE SEQUENCE</scope>
    <source>
        <strain evidence="2">CGMCC 1.16548</strain>
    </source>
</reference>
<evidence type="ECO:0000313" key="2">
    <source>
        <dbReference type="EMBL" id="GHF14818.1"/>
    </source>
</evidence>
<dbReference type="RefSeq" id="WP_191282815.1">
    <property type="nucleotide sequence ID" value="NZ_BNAI01000002.1"/>
</dbReference>